<dbReference type="InParanoid" id="A0A543ATI6"/>
<evidence type="ECO:0000256" key="7">
    <source>
        <dbReference type="SAM" id="Phobius"/>
    </source>
</evidence>
<feature type="transmembrane region" description="Helical" evidence="7">
    <location>
        <begin position="135"/>
        <end position="155"/>
    </location>
</feature>
<dbReference type="InterPro" id="IPR020846">
    <property type="entry name" value="MFS_dom"/>
</dbReference>
<name>A0A543ATI6_9ACTN</name>
<evidence type="ECO:0000256" key="4">
    <source>
        <dbReference type="ARBA" id="ARBA00022692"/>
    </source>
</evidence>
<evidence type="ECO:0000256" key="2">
    <source>
        <dbReference type="ARBA" id="ARBA00022448"/>
    </source>
</evidence>
<dbReference type="RefSeq" id="WP_142036455.1">
    <property type="nucleotide sequence ID" value="NZ_JBHTGS010000001.1"/>
</dbReference>
<proteinExistence type="predicted"/>
<dbReference type="Pfam" id="PF07690">
    <property type="entry name" value="MFS_1"/>
    <property type="match status" value="1"/>
</dbReference>
<keyword evidence="3" id="KW-1003">Cell membrane</keyword>
<keyword evidence="6 7" id="KW-0472">Membrane</keyword>
<feature type="transmembrane region" description="Helical" evidence="7">
    <location>
        <begin position="161"/>
        <end position="185"/>
    </location>
</feature>
<keyword evidence="10" id="KW-1185">Reference proteome</keyword>
<evidence type="ECO:0000313" key="10">
    <source>
        <dbReference type="Proteomes" id="UP000317043"/>
    </source>
</evidence>
<dbReference type="PANTHER" id="PTHR42718:SF47">
    <property type="entry name" value="METHYL VIOLOGEN RESISTANCE PROTEIN SMVA"/>
    <property type="match status" value="1"/>
</dbReference>
<keyword evidence="5 7" id="KW-1133">Transmembrane helix</keyword>
<evidence type="ECO:0000256" key="3">
    <source>
        <dbReference type="ARBA" id="ARBA00022475"/>
    </source>
</evidence>
<dbReference type="PRINTS" id="PR01036">
    <property type="entry name" value="TCRTETB"/>
</dbReference>
<feature type="transmembrane region" description="Helical" evidence="7">
    <location>
        <begin position="47"/>
        <end position="65"/>
    </location>
</feature>
<feature type="transmembrane region" description="Helical" evidence="7">
    <location>
        <begin position="265"/>
        <end position="287"/>
    </location>
</feature>
<protein>
    <submittedName>
        <fullName evidence="9">DHA2 family multidrug resistance protein-like MFS transporter</fullName>
    </submittedName>
</protein>
<dbReference type="PROSITE" id="PS50850">
    <property type="entry name" value="MFS"/>
    <property type="match status" value="1"/>
</dbReference>
<evidence type="ECO:0000313" key="9">
    <source>
        <dbReference type="EMBL" id="TQL75882.1"/>
    </source>
</evidence>
<gene>
    <name evidence="9" type="ORF">FB566_1398</name>
</gene>
<feature type="transmembrane region" description="Helical" evidence="7">
    <location>
        <begin position="402"/>
        <end position="419"/>
    </location>
</feature>
<feature type="transmembrane region" description="Helical" evidence="7">
    <location>
        <begin position="475"/>
        <end position="495"/>
    </location>
</feature>
<comment type="caution">
    <text evidence="9">The sequence shown here is derived from an EMBL/GenBank/DDBJ whole genome shotgun (WGS) entry which is preliminary data.</text>
</comment>
<dbReference type="CDD" id="cd17321">
    <property type="entry name" value="MFS_MMR_MDR_like"/>
    <property type="match status" value="1"/>
</dbReference>
<reference evidence="9 10" key="1">
    <citation type="submission" date="2019-06" db="EMBL/GenBank/DDBJ databases">
        <title>Sequencing the genomes of 1000 actinobacteria strains.</title>
        <authorList>
            <person name="Klenk H.-P."/>
        </authorList>
    </citation>
    <scope>NUCLEOTIDE SEQUENCE [LARGE SCALE GENOMIC DNA]</scope>
    <source>
        <strain evidence="9 10">DSM 45928</strain>
    </source>
</reference>
<dbReference type="EMBL" id="VFOW01000001">
    <property type="protein sequence ID" value="TQL75882.1"/>
    <property type="molecule type" value="Genomic_DNA"/>
</dbReference>
<dbReference type="Gene3D" id="1.20.1720.10">
    <property type="entry name" value="Multidrug resistance protein D"/>
    <property type="match status" value="1"/>
</dbReference>
<dbReference type="InterPro" id="IPR036259">
    <property type="entry name" value="MFS_trans_sf"/>
</dbReference>
<dbReference type="Gene3D" id="1.20.1250.20">
    <property type="entry name" value="MFS general substrate transporter like domains"/>
    <property type="match status" value="1"/>
</dbReference>
<dbReference type="GO" id="GO:0005886">
    <property type="term" value="C:plasma membrane"/>
    <property type="evidence" value="ECO:0007669"/>
    <property type="project" value="UniProtKB-SubCell"/>
</dbReference>
<dbReference type="OrthoDB" id="4172724at2"/>
<keyword evidence="4 7" id="KW-0812">Transmembrane</keyword>
<feature type="transmembrane region" description="Helical" evidence="7">
    <location>
        <begin position="77"/>
        <end position="96"/>
    </location>
</feature>
<feature type="transmembrane region" description="Helical" evidence="7">
    <location>
        <begin position="102"/>
        <end position="123"/>
    </location>
</feature>
<dbReference type="PANTHER" id="PTHR42718">
    <property type="entry name" value="MAJOR FACILITATOR SUPERFAMILY MULTIDRUG TRANSPORTER MFSC"/>
    <property type="match status" value="1"/>
</dbReference>
<dbReference type="InterPro" id="IPR011701">
    <property type="entry name" value="MFS"/>
</dbReference>
<feature type="transmembrane region" description="Helical" evidence="7">
    <location>
        <begin position="355"/>
        <end position="381"/>
    </location>
</feature>
<dbReference type="Proteomes" id="UP000317043">
    <property type="component" value="Unassembled WGS sequence"/>
</dbReference>
<evidence type="ECO:0000256" key="6">
    <source>
        <dbReference type="ARBA" id="ARBA00023136"/>
    </source>
</evidence>
<feature type="transmembrane region" description="Helical" evidence="7">
    <location>
        <begin position="228"/>
        <end position="245"/>
    </location>
</feature>
<sequence>MSRLNDRRWLGLAVLTVPVVLTSMDISILHMAVPTITHELAPTPGQTLWILDSYGFLLAGLLIVMGNIGDRIGRRRLLVIGAGVFGVASLLAALAPSPEVLIAGRALMGVGGATLMPSTLSLIRNMFDDPTERTQAIGIWTAALAGGVSLGPIVGGLLLEVFWWGSIFVINVPVVATLMITVWLFVPEYRHPVARRLDLISVGLSFLMILPIVWSIKAIADDLTVTTDAILAAAIGVGAGIAFLLRQRRLAAPLVDIRLFGNPRFCGAVLGGSLAMFALVALMLYNSQFLQLVVGLSPLYAALWTLPVMVAVGMMSVASAVLVRRYGHPVVFGGGAAVAAVGMIVFGFTSDQGGLAVAVTGCVLVGAGIAPMMTLATDVVVASVSASRSGAASALSETASELGAALGIAVLGSIGGAWYRSAVLDAVPADIPGEGAEVISSSLGAALAVADQLPPGASAHLSGVAKAAFVDGSSVATLIGAAILVVAAVLCPVLLNRPR</sequence>
<feature type="domain" description="Major facilitator superfamily (MFS) profile" evidence="8">
    <location>
        <begin position="11"/>
        <end position="499"/>
    </location>
</feature>
<accession>A0A543ATI6</accession>
<dbReference type="SUPFAM" id="SSF103473">
    <property type="entry name" value="MFS general substrate transporter"/>
    <property type="match status" value="1"/>
</dbReference>
<comment type="subcellular location">
    <subcellularLocation>
        <location evidence="1">Cell membrane</location>
        <topology evidence="1">Multi-pass membrane protein</topology>
    </subcellularLocation>
</comment>
<feature type="transmembrane region" description="Helical" evidence="7">
    <location>
        <begin position="197"/>
        <end position="216"/>
    </location>
</feature>
<feature type="transmembrane region" description="Helical" evidence="7">
    <location>
        <begin position="330"/>
        <end position="349"/>
    </location>
</feature>
<dbReference type="AlphaFoldDB" id="A0A543ATI6"/>
<evidence type="ECO:0000259" key="8">
    <source>
        <dbReference type="PROSITE" id="PS50850"/>
    </source>
</evidence>
<keyword evidence="2" id="KW-0813">Transport</keyword>
<evidence type="ECO:0000256" key="1">
    <source>
        <dbReference type="ARBA" id="ARBA00004651"/>
    </source>
</evidence>
<evidence type="ECO:0000256" key="5">
    <source>
        <dbReference type="ARBA" id="ARBA00022989"/>
    </source>
</evidence>
<dbReference type="GO" id="GO:0022857">
    <property type="term" value="F:transmembrane transporter activity"/>
    <property type="evidence" value="ECO:0007669"/>
    <property type="project" value="InterPro"/>
</dbReference>
<feature type="transmembrane region" description="Helical" evidence="7">
    <location>
        <begin position="299"/>
        <end position="323"/>
    </location>
</feature>
<organism evidence="9 10">
    <name type="scientific">Stackebrandtia endophytica</name>
    <dbReference type="NCBI Taxonomy" id="1496996"/>
    <lineage>
        <taxon>Bacteria</taxon>
        <taxon>Bacillati</taxon>
        <taxon>Actinomycetota</taxon>
        <taxon>Actinomycetes</taxon>
        <taxon>Glycomycetales</taxon>
        <taxon>Glycomycetaceae</taxon>
        <taxon>Stackebrandtia</taxon>
    </lineage>
</organism>